<organism evidence="1 2">
    <name type="scientific">Corynebacterium rouxii</name>
    <dbReference type="NCBI Taxonomy" id="2719119"/>
    <lineage>
        <taxon>Bacteria</taxon>
        <taxon>Bacillati</taxon>
        <taxon>Actinomycetota</taxon>
        <taxon>Actinomycetes</taxon>
        <taxon>Mycobacteriales</taxon>
        <taxon>Corynebacteriaceae</taxon>
        <taxon>Corynebacterium</taxon>
    </lineage>
</organism>
<dbReference type="KEGG" id="crf:FRC0190_02370"/>
<dbReference type="EMBL" id="LR738855">
    <property type="protein sequence ID" value="VZH86463.1"/>
    <property type="molecule type" value="Genomic_DNA"/>
</dbReference>
<proteinExistence type="predicted"/>
<dbReference type="AlphaFoldDB" id="A0A6I8MJ02"/>
<reference evidence="1 2" key="1">
    <citation type="submission" date="2019-11" db="EMBL/GenBank/DDBJ databases">
        <authorList>
            <person name="Brisse S."/>
        </authorList>
    </citation>
    <scope>NUCLEOTIDE SEQUENCE [LARGE SCALE GENOMIC DNA]</scope>
    <source>
        <strain evidence="1">FRC0190</strain>
    </source>
</reference>
<gene>
    <name evidence="1" type="ORF">FRC0190_02370</name>
</gene>
<accession>A0A6I8MJ02</accession>
<name>A0A6I8MJ02_9CORY</name>
<protein>
    <submittedName>
        <fullName evidence="1">Uncharacterized protein</fullName>
    </submittedName>
</protein>
<evidence type="ECO:0000313" key="1">
    <source>
        <dbReference type="EMBL" id="VZH86463.1"/>
    </source>
</evidence>
<dbReference type="Proteomes" id="UP000423525">
    <property type="component" value="Chromosome"/>
</dbReference>
<sequence length="97" mass="10178">MVVDTTDDPNVVFVEAPFVKATIADVAPAARGAIVSFTSPATPANPVPEGEYSRQIIVAGSHADSEVIEHIADDRGVMGGADFRKLFGIKLQNVGLE</sequence>
<evidence type="ECO:0000313" key="2">
    <source>
        <dbReference type="Proteomes" id="UP000423525"/>
    </source>
</evidence>